<dbReference type="InterPro" id="IPR018060">
    <property type="entry name" value="HTH_AraC"/>
</dbReference>
<evidence type="ECO:0000313" key="5">
    <source>
        <dbReference type="EMBL" id="MFH5774371.1"/>
    </source>
</evidence>
<accession>A0ABW7LJ72</accession>
<gene>
    <name evidence="5" type="ORF">ACHFJ0_08950</name>
</gene>
<evidence type="ECO:0000259" key="4">
    <source>
        <dbReference type="PROSITE" id="PS01124"/>
    </source>
</evidence>
<protein>
    <submittedName>
        <fullName evidence="5">Helix-turn-helix domain-containing protein</fullName>
    </submittedName>
</protein>
<dbReference type="InterPro" id="IPR050204">
    <property type="entry name" value="AraC_XylS_family_regulators"/>
</dbReference>
<dbReference type="Pfam" id="PF12833">
    <property type="entry name" value="HTH_18"/>
    <property type="match status" value="1"/>
</dbReference>
<dbReference type="PANTHER" id="PTHR46796:SF14">
    <property type="entry name" value="TRANSCRIPTIONAL REGULATORY PROTEIN"/>
    <property type="match status" value="1"/>
</dbReference>
<evidence type="ECO:0000256" key="2">
    <source>
        <dbReference type="ARBA" id="ARBA00023125"/>
    </source>
</evidence>
<evidence type="ECO:0000313" key="6">
    <source>
        <dbReference type="Proteomes" id="UP001609376"/>
    </source>
</evidence>
<dbReference type="PROSITE" id="PS00041">
    <property type="entry name" value="HTH_ARAC_FAMILY_1"/>
    <property type="match status" value="1"/>
</dbReference>
<dbReference type="RefSeq" id="WP_395133370.1">
    <property type="nucleotide sequence ID" value="NZ_JBIMPR010000006.1"/>
</dbReference>
<dbReference type="SUPFAM" id="SSF46689">
    <property type="entry name" value="Homeodomain-like"/>
    <property type="match status" value="2"/>
</dbReference>
<sequence length="296" mass="33410">MMIAEHANMTVPDPLHLGLITANRRSHDERPSPYEETWGNEEAFEVQTQLRDLHSHKLWRDSRLVFEGGHSARTLTINDLRPKWRVCYLSAFDRVSFHIPFLSVQDFAREAGRPEFNSLHCSGATQDTILNGLAQALLPALANPQRACQLFLEQIGLAILVHLTQTYGGLHFPADQKGTLAAWQEERATEFLAAHVAGDFSLDILAGTCQLSRSYFSKAFKQSFGKTPYRWLLEYRVGRAKELLRSDMPISQVALECGFSDQSHLTRVFSMILGETPGQWRRALRSPVTSMACPNL</sequence>
<feature type="domain" description="HTH araC/xylS-type" evidence="4">
    <location>
        <begin position="186"/>
        <end position="283"/>
    </location>
</feature>
<dbReference type="PANTHER" id="PTHR46796">
    <property type="entry name" value="HTH-TYPE TRANSCRIPTIONAL ACTIVATOR RHAS-RELATED"/>
    <property type="match status" value="1"/>
</dbReference>
<keyword evidence="6" id="KW-1185">Reference proteome</keyword>
<dbReference type="PROSITE" id="PS01124">
    <property type="entry name" value="HTH_ARAC_FAMILY_2"/>
    <property type="match status" value="1"/>
</dbReference>
<keyword evidence="3" id="KW-0804">Transcription</keyword>
<organism evidence="5 6">
    <name type="scientific">Paracoccus broussonetiae subsp. drimophilus</name>
    <dbReference type="NCBI Taxonomy" id="3373869"/>
    <lineage>
        <taxon>Bacteria</taxon>
        <taxon>Pseudomonadati</taxon>
        <taxon>Pseudomonadota</taxon>
        <taxon>Alphaproteobacteria</taxon>
        <taxon>Rhodobacterales</taxon>
        <taxon>Paracoccaceae</taxon>
        <taxon>Paracoccus</taxon>
        <taxon>Paracoccus broussonetiae</taxon>
    </lineage>
</organism>
<dbReference type="SMART" id="SM00342">
    <property type="entry name" value="HTH_ARAC"/>
    <property type="match status" value="1"/>
</dbReference>
<dbReference type="Proteomes" id="UP001609376">
    <property type="component" value="Unassembled WGS sequence"/>
</dbReference>
<reference evidence="5 6" key="1">
    <citation type="submission" date="2024-10" db="EMBL/GenBank/DDBJ databases">
        <title>Paracoccus drimophilus sp. nov., a novel bacterium from corn roots in Hunan.</title>
        <authorList>
            <person name="Li X."/>
        </authorList>
    </citation>
    <scope>NUCLEOTIDE SEQUENCE [LARGE SCALE GENOMIC DNA]</scope>
    <source>
        <strain evidence="5 6">NGMCC 1.201697</strain>
    </source>
</reference>
<evidence type="ECO:0000256" key="1">
    <source>
        <dbReference type="ARBA" id="ARBA00023015"/>
    </source>
</evidence>
<keyword evidence="2" id="KW-0238">DNA-binding</keyword>
<dbReference type="EMBL" id="JBIMPR010000006">
    <property type="protein sequence ID" value="MFH5774371.1"/>
    <property type="molecule type" value="Genomic_DNA"/>
</dbReference>
<dbReference type="InterPro" id="IPR018062">
    <property type="entry name" value="HTH_AraC-typ_CS"/>
</dbReference>
<dbReference type="Gene3D" id="1.10.10.60">
    <property type="entry name" value="Homeodomain-like"/>
    <property type="match status" value="2"/>
</dbReference>
<name>A0ABW7LJ72_9RHOB</name>
<proteinExistence type="predicted"/>
<comment type="caution">
    <text evidence="5">The sequence shown here is derived from an EMBL/GenBank/DDBJ whole genome shotgun (WGS) entry which is preliminary data.</text>
</comment>
<dbReference type="InterPro" id="IPR009057">
    <property type="entry name" value="Homeodomain-like_sf"/>
</dbReference>
<keyword evidence="1" id="KW-0805">Transcription regulation</keyword>
<evidence type="ECO:0000256" key="3">
    <source>
        <dbReference type="ARBA" id="ARBA00023163"/>
    </source>
</evidence>